<reference evidence="1 2" key="1">
    <citation type="journal article" date="2009" name="J. Bacteriol.">
        <title>Complete genome sequence of Robiginitalea biformata HTCC2501.</title>
        <authorList>
            <person name="Oh H.M."/>
            <person name="Giovannoni S.J."/>
            <person name="Lee K."/>
            <person name="Ferriera S."/>
            <person name="Johnson J."/>
            <person name="Cho J.C."/>
        </authorList>
    </citation>
    <scope>NUCLEOTIDE SEQUENCE [LARGE SCALE GENOMIC DNA]</scope>
    <source>
        <strain evidence="2">ATCC BAA-864 / HTCC2501 / KCTC 12146</strain>
    </source>
</reference>
<accession>A4CGV1</accession>
<gene>
    <name evidence="1" type="ordered locus">RB2501_04655</name>
</gene>
<dbReference type="AlphaFoldDB" id="A4CGV1"/>
<dbReference type="HOGENOM" id="CLU_107963_1_1_10"/>
<sequence length="135" mass="15155">MKNMIVVFGIFLIASCKQECKGPKENVTKEVETVSQAAESDKKKPFSPHTETMTMVGDAQIPIDYSSPGVRNRKIFDGLLPFNASDVGLRLKVTPKTTEEIKEHLEYRIVKATETSGTISMSWKKVSIEFPFKIE</sequence>
<dbReference type="KEGG" id="rbi:RB2501_04655"/>
<evidence type="ECO:0000313" key="2">
    <source>
        <dbReference type="Proteomes" id="UP000009049"/>
    </source>
</evidence>
<organism evidence="1 2">
    <name type="scientific">Robiginitalea biformata (strain ATCC BAA-864 / DSM 15991 / KCTC 12146 / HTCC2501)</name>
    <dbReference type="NCBI Taxonomy" id="313596"/>
    <lineage>
        <taxon>Bacteria</taxon>
        <taxon>Pseudomonadati</taxon>
        <taxon>Bacteroidota</taxon>
        <taxon>Flavobacteriia</taxon>
        <taxon>Flavobacteriales</taxon>
        <taxon>Flavobacteriaceae</taxon>
        <taxon>Robiginitalea</taxon>
    </lineage>
</organism>
<dbReference type="EMBL" id="CP001712">
    <property type="protein sequence ID" value="EAR16159.1"/>
    <property type="molecule type" value="Genomic_DNA"/>
</dbReference>
<proteinExistence type="predicted"/>
<protein>
    <recommendedName>
        <fullName evidence="3">Lipoprotein</fullName>
    </recommendedName>
</protein>
<evidence type="ECO:0008006" key="3">
    <source>
        <dbReference type="Google" id="ProtNLM"/>
    </source>
</evidence>
<dbReference type="STRING" id="313596.RB2501_04655"/>
<keyword evidence="2" id="KW-1185">Reference proteome</keyword>
<evidence type="ECO:0000313" key="1">
    <source>
        <dbReference type="EMBL" id="EAR16159.1"/>
    </source>
</evidence>
<dbReference type="PROSITE" id="PS51257">
    <property type="entry name" value="PROKAR_LIPOPROTEIN"/>
    <property type="match status" value="1"/>
</dbReference>
<dbReference type="Proteomes" id="UP000009049">
    <property type="component" value="Chromosome"/>
</dbReference>
<dbReference type="InterPro" id="IPR021314">
    <property type="entry name" value="DUF2911"/>
</dbReference>
<dbReference type="OrthoDB" id="187854at2"/>
<name>A4CGV1_ROBBH</name>
<dbReference type="eggNOG" id="COG0457">
    <property type="taxonomic scope" value="Bacteria"/>
</dbReference>
<dbReference type="RefSeq" id="WP_015752918.1">
    <property type="nucleotide sequence ID" value="NC_013222.1"/>
</dbReference>
<dbReference type="Pfam" id="PF11138">
    <property type="entry name" value="DUF2911"/>
    <property type="match status" value="1"/>
</dbReference>